<accession>A0A9P7Y173</accession>
<comment type="caution">
    <text evidence="1">The sequence shown here is derived from an EMBL/GenBank/DDBJ whole genome shotgun (WGS) entry which is preliminary data.</text>
</comment>
<reference evidence="1" key="1">
    <citation type="submission" date="2021-06" db="EMBL/GenBank/DDBJ databases">
        <title>Genome Sequence of Mortierella hyaline Strain SCG-10, a Cold-Adapted, Nitrate-Reducing Fungus Isolated from Soil in Minnesota, USA.</title>
        <authorList>
            <person name="Aldossari N."/>
        </authorList>
    </citation>
    <scope>NUCLEOTIDE SEQUENCE</scope>
    <source>
        <strain evidence="1">SCG-10</strain>
    </source>
</reference>
<dbReference type="AlphaFoldDB" id="A0A9P7Y173"/>
<gene>
    <name evidence="1" type="ORF">KI688_008469</name>
</gene>
<organism evidence="1 2">
    <name type="scientific">Linnemannia hyalina</name>
    <dbReference type="NCBI Taxonomy" id="64524"/>
    <lineage>
        <taxon>Eukaryota</taxon>
        <taxon>Fungi</taxon>
        <taxon>Fungi incertae sedis</taxon>
        <taxon>Mucoromycota</taxon>
        <taxon>Mortierellomycotina</taxon>
        <taxon>Mortierellomycetes</taxon>
        <taxon>Mortierellales</taxon>
        <taxon>Mortierellaceae</taxon>
        <taxon>Linnemannia</taxon>
    </lineage>
</organism>
<evidence type="ECO:0000313" key="1">
    <source>
        <dbReference type="EMBL" id="KAG9070926.1"/>
    </source>
</evidence>
<keyword evidence="2" id="KW-1185">Reference proteome</keyword>
<name>A0A9P7Y173_9FUNG</name>
<dbReference type="OrthoDB" id="10029326at2759"/>
<dbReference type="Proteomes" id="UP000707451">
    <property type="component" value="Unassembled WGS sequence"/>
</dbReference>
<dbReference type="EMBL" id="JAHRHY010000003">
    <property type="protein sequence ID" value="KAG9070926.1"/>
    <property type="molecule type" value="Genomic_DNA"/>
</dbReference>
<protein>
    <submittedName>
        <fullName evidence="1">Uncharacterized protein</fullName>
    </submittedName>
</protein>
<proteinExistence type="predicted"/>
<evidence type="ECO:0000313" key="2">
    <source>
        <dbReference type="Proteomes" id="UP000707451"/>
    </source>
</evidence>
<sequence>MGIAIYASTMGCGRPPKEQYEASQINAKLIYGQAKASSKGMAYRPQVLFLPLVPRLGTGYEESLKGTIAV</sequence>